<protein>
    <submittedName>
        <fullName evidence="1">Uncharacterized protein</fullName>
    </submittedName>
</protein>
<dbReference type="AlphaFoldDB" id="A0A1W1VJA3"/>
<evidence type="ECO:0000313" key="2">
    <source>
        <dbReference type="Proteomes" id="UP000192582"/>
    </source>
</evidence>
<dbReference type="EMBL" id="FWWU01000009">
    <property type="protein sequence ID" value="SMB93131.1"/>
    <property type="molecule type" value="Genomic_DNA"/>
</dbReference>
<gene>
    <name evidence="1" type="ORF">SAMN00790413_01859</name>
</gene>
<dbReference type="Proteomes" id="UP000192582">
    <property type="component" value="Unassembled WGS sequence"/>
</dbReference>
<evidence type="ECO:0000313" key="1">
    <source>
        <dbReference type="EMBL" id="SMB93131.1"/>
    </source>
</evidence>
<accession>A0A1W1VJA3</accession>
<reference evidence="1 2" key="1">
    <citation type="submission" date="2017-04" db="EMBL/GenBank/DDBJ databases">
        <authorList>
            <person name="Afonso C.L."/>
            <person name="Miller P.J."/>
            <person name="Scott M.A."/>
            <person name="Spackman E."/>
            <person name="Goraichik I."/>
            <person name="Dimitrov K.M."/>
            <person name="Suarez D.L."/>
            <person name="Swayne D.E."/>
        </authorList>
    </citation>
    <scope>NUCLEOTIDE SEQUENCE [LARGE SCALE GENOMIC DNA]</scope>
    <source>
        <strain evidence="1 2">KR-140</strain>
    </source>
</reference>
<sequence>MSLSAMMLLQLWALALVRTGSAPRIRDAVTLIQKKSAGR</sequence>
<proteinExistence type="predicted"/>
<organism evidence="1 2">
    <name type="scientific">Deinococcus hopiensis KR-140</name>
    <dbReference type="NCBI Taxonomy" id="695939"/>
    <lineage>
        <taxon>Bacteria</taxon>
        <taxon>Thermotogati</taxon>
        <taxon>Deinococcota</taxon>
        <taxon>Deinococci</taxon>
        <taxon>Deinococcales</taxon>
        <taxon>Deinococcaceae</taxon>
        <taxon>Deinococcus</taxon>
    </lineage>
</organism>
<name>A0A1W1VJA3_9DEIO</name>
<keyword evidence="2" id="KW-1185">Reference proteome</keyword>